<gene>
    <name evidence="1" type="ORF">MPP7335_02403</name>
</gene>
<dbReference type="InterPro" id="IPR011335">
    <property type="entry name" value="Restrct_endonuc-II-like"/>
</dbReference>
<dbReference type="STRING" id="39692.BST38_09975"/>
<evidence type="ECO:0000313" key="1">
    <source>
        <dbReference type="EMBL" id="SRX80659.1"/>
    </source>
</evidence>
<proteinExistence type="predicted"/>
<dbReference type="EMBL" id="UEGS01000001">
    <property type="protein sequence ID" value="SRX80659.1"/>
    <property type="molecule type" value="Genomic_DNA"/>
</dbReference>
<dbReference type="Proteomes" id="UP000252008">
    <property type="component" value="Unassembled WGS sequence"/>
</dbReference>
<dbReference type="AlphaFoldDB" id="A0A375YHY6"/>
<name>A0A375YHY6_MYCPF</name>
<dbReference type="Gene3D" id="3.40.960.10">
    <property type="entry name" value="VSR Endonuclease"/>
    <property type="match status" value="1"/>
</dbReference>
<dbReference type="RefSeq" id="WP_083143121.1">
    <property type="nucleotide sequence ID" value="NZ_MVID01000006.1"/>
</dbReference>
<organism evidence="1 2">
    <name type="scientific">Mycolicibacterium parafortuitum</name>
    <name type="common">Mycobacterium parafortuitum</name>
    <dbReference type="NCBI Taxonomy" id="39692"/>
    <lineage>
        <taxon>Bacteria</taxon>
        <taxon>Bacillati</taxon>
        <taxon>Actinomycetota</taxon>
        <taxon>Actinomycetes</taxon>
        <taxon>Mycobacteriales</taxon>
        <taxon>Mycobacteriaceae</taxon>
        <taxon>Mycolicibacterium</taxon>
    </lineage>
</organism>
<accession>A0A375YHY6</accession>
<keyword evidence="2" id="KW-1185">Reference proteome</keyword>
<evidence type="ECO:0000313" key="2">
    <source>
        <dbReference type="Proteomes" id="UP000252008"/>
    </source>
</evidence>
<sequence length="289" mass="32351">MGDAIIGSDAVFSGALTRGELRWNYRAVFPDVYLPKNLEPTLERRAEAAWLWSHRRGVITGRAAAALHGALWVDDDSPVEILWSNSNPPPGILSRRERIPAGEITRANGMFVATPARTALDLGRRLPRGQAVAHLDALTRATGVEAPAILDLTHRYKGTKGVRRCREAVDLMDSGAESPQETRVRLLLVDAGFPRPQTQIPVADGYGFVFAYLDMGWPHLKIAVEYDGEHHRTSDAQYRRDAKRLRKLDALEWIVVRVMKGDRPYEITNWVKRAFILRESEGMAVKLPA</sequence>
<protein>
    <recommendedName>
        <fullName evidence="3">DUF559 domain-containing protein</fullName>
    </recommendedName>
</protein>
<evidence type="ECO:0008006" key="3">
    <source>
        <dbReference type="Google" id="ProtNLM"/>
    </source>
</evidence>
<dbReference type="SUPFAM" id="SSF52980">
    <property type="entry name" value="Restriction endonuclease-like"/>
    <property type="match status" value="1"/>
</dbReference>
<reference evidence="1 2" key="1">
    <citation type="submission" date="2018-05" db="EMBL/GenBank/DDBJ databases">
        <authorList>
            <consortium name="IHU Genomes"/>
        </authorList>
    </citation>
    <scope>NUCLEOTIDE SEQUENCE [LARGE SCALE GENOMIC DNA]</scope>
    <source>
        <strain evidence="1 2">P7335</strain>
    </source>
</reference>